<organism evidence="6 7">
    <name type="scientific">Anaerobranca gottschalkii DSM 13577</name>
    <dbReference type="NCBI Taxonomy" id="1120990"/>
    <lineage>
        <taxon>Bacteria</taxon>
        <taxon>Bacillati</taxon>
        <taxon>Bacillota</taxon>
        <taxon>Clostridia</taxon>
        <taxon>Eubacteriales</taxon>
        <taxon>Proteinivoracaceae</taxon>
        <taxon>Anaerobranca</taxon>
    </lineage>
</organism>
<keyword evidence="4" id="KW-0051">Antiviral defense</keyword>
<dbReference type="AlphaFoldDB" id="A0A1I0A937"/>
<dbReference type="OrthoDB" id="9792564at2"/>
<dbReference type="InterPro" id="IPR040932">
    <property type="entry name" value="Csm4_C"/>
</dbReference>
<dbReference type="GO" id="GO:0051607">
    <property type="term" value="P:defense response to virus"/>
    <property type="evidence" value="ECO:0007669"/>
    <property type="project" value="UniProtKB-KW"/>
</dbReference>
<dbReference type="STRING" id="1120990.SAMN03080614_101826"/>
<evidence type="ECO:0000259" key="5">
    <source>
        <dbReference type="Pfam" id="PF17953"/>
    </source>
</evidence>
<dbReference type="NCBIfam" id="TIGR01903">
    <property type="entry name" value="cas5_csm4"/>
    <property type="match status" value="1"/>
</dbReference>
<proteinExistence type="inferred from homology"/>
<reference evidence="7" key="1">
    <citation type="submission" date="2016-10" db="EMBL/GenBank/DDBJ databases">
        <authorList>
            <person name="Varghese N."/>
            <person name="Submissions S."/>
        </authorList>
    </citation>
    <scope>NUCLEOTIDE SEQUENCE [LARGE SCALE GENOMIC DNA]</scope>
    <source>
        <strain evidence="7">DSM 13577</strain>
    </source>
</reference>
<dbReference type="RefSeq" id="WP_091350382.1">
    <property type="nucleotide sequence ID" value="NZ_FOIF01000018.1"/>
</dbReference>
<protein>
    <recommendedName>
        <fullName evidence="2">CRISPR system Cms protein Csm4</fullName>
    </recommendedName>
</protein>
<dbReference type="Pfam" id="PF17953">
    <property type="entry name" value="Csm4_C"/>
    <property type="match status" value="1"/>
</dbReference>
<dbReference type="InterPro" id="IPR005510">
    <property type="entry name" value="Csm4"/>
</dbReference>
<gene>
    <name evidence="6" type="ORF">SAMN03080614_101826</name>
</gene>
<dbReference type="GO" id="GO:0003723">
    <property type="term" value="F:RNA binding"/>
    <property type="evidence" value="ECO:0007669"/>
    <property type="project" value="UniProtKB-KW"/>
</dbReference>
<evidence type="ECO:0000256" key="1">
    <source>
        <dbReference type="ARBA" id="ARBA00005772"/>
    </source>
</evidence>
<keyword evidence="7" id="KW-1185">Reference proteome</keyword>
<dbReference type="Proteomes" id="UP000243819">
    <property type="component" value="Unassembled WGS sequence"/>
</dbReference>
<sequence length="348" mass="40628">MLIFKLYPSNLTKFHIGDSNRNLKDFFSSDQLFSSLYNCGVLMFDKNDQFFDELKKVTISSMMPGIKIIAGEKEREILFLPKPILPIDNSNSNDDEISTNKKYKRIRYVSIEAFKELQFKWNQNNEKLEFDFNPFISIGGSYIYTKEELAGLNITTNLDNVKLLQKKTLPKVVISRLDDTSENFFFQEEVEVNYFKKGNLTLKPFYYFICREEVSLKFKAVVRLLADEGIGGKRSLFHGIFEKVVEEQFEENLINNNGNLFMSLSSVIPQKEELSKLMYYDLEERNGYIYSTTGRSYRKKTIRVIKEGSIFSGNIEGNILETQYDVFNKHPIFQYGRAFLIPFGEVNR</sequence>
<accession>A0A1I0A937</accession>
<name>A0A1I0A937_9FIRM</name>
<dbReference type="EMBL" id="FOIF01000018">
    <property type="protein sequence ID" value="SES90690.1"/>
    <property type="molecule type" value="Genomic_DNA"/>
</dbReference>
<evidence type="ECO:0000313" key="7">
    <source>
        <dbReference type="Proteomes" id="UP000243819"/>
    </source>
</evidence>
<evidence type="ECO:0000256" key="3">
    <source>
        <dbReference type="ARBA" id="ARBA00022884"/>
    </source>
</evidence>
<feature type="domain" description="Csm4 C-terminal" evidence="5">
    <location>
        <begin position="257"/>
        <end position="342"/>
    </location>
</feature>
<evidence type="ECO:0000313" key="6">
    <source>
        <dbReference type="EMBL" id="SES90690.1"/>
    </source>
</evidence>
<evidence type="ECO:0000256" key="2">
    <source>
        <dbReference type="ARBA" id="ARBA00016109"/>
    </source>
</evidence>
<keyword evidence="3" id="KW-0694">RNA-binding</keyword>
<comment type="similarity">
    <text evidence="1">Belongs to the CRISPR-associated Csm4 family.</text>
</comment>
<evidence type="ECO:0000256" key="4">
    <source>
        <dbReference type="ARBA" id="ARBA00023118"/>
    </source>
</evidence>